<gene>
    <name evidence="4" type="ORF">H4W31_008075</name>
</gene>
<feature type="domain" description="CSD" evidence="3">
    <location>
        <begin position="163"/>
        <end position="232"/>
    </location>
</feature>
<dbReference type="PROSITE" id="PS51857">
    <property type="entry name" value="CSD_2"/>
    <property type="match status" value="2"/>
</dbReference>
<dbReference type="RefSeq" id="WP_404825668.1">
    <property type="nucleotide sequence ID" value="NZ_JADBEB010000001.1"/>
</dbReference>
<feature type="domain" description="CSD" evidence="3">
    <location>
        <begin position="93"/>
        <end position="159"/>
    </location>
</feature>
<dbReference type="PRINTS" id="PR00050">
    <property type="entry name" value="COLDSHOCK"/>
</dbReference>
<dbReference type="EMBL" id="JADBEB010000001">
    <property type="protein sequence ID" value="MBE1492437.1"/>
    <property type="molecule type" value="Genomic_DNA"/>
</dbReference>
<feature type="region of interest" description="Disordered" evidence="2">
    <location>
        <begin position="76"/>
        <end position="97"/>
    </location>
</feature>
<protein>
    <submittedName>
        <fullName evidence="4">Cold shock CspA family protein</fullName>
    </submittedName>
</protein>
<accession>A0A927R2E0</accession>
<dbReference type="PROSITE" id="PS00352">
    <property type="entry name" value="CSD_1"/>
    <property type="match status" value="1"/>
</dbReference>
<evidence type="ECO:0000256" key="2">
    <source>
        <dbReference type="SAM" id="MobiDB-lite"/>
    </source>
</evidence>
<dbReference type="AlphaFoldDB" id="A0A927R2E0"/>
<dbReference type="Proteomes" id="UP000649753">
    <property type="component" value="Unassembled WGS sequence"/>
</dbReference>
<dbReference type="Pfam" id="PF00313">
    <property type="entry name" value="CSD"/>
    <property type="match status" value="2"/>
</dbReference>
<evidence type="ECO:0000256" key="1">
    <source>
        <dbReference type="RuleBase" id="RU000408"/>
    </source>
</evidence>
<dbReference type="Gene3D" id="2.40.50.140">
    <property type="entry name" value="Nucleic acid-binding proteins"/>
    <property type="match status" value="2"/>
</dbReference>
<evidence type="ECO:0000313" key="5">
    <source>
        <dbReference type="Proteomes" id="UP000649753"/>
    </source>
</evidence>
<proteinExistence type="predicted"/>
<dbReference type="Pfam" id="PF12873">
    <property type="entry name" value="DUF3825"/>
    <property type="match status" value="1"/>
</dbReference>
<dbReference type="SUPFAM" id="SSF50249">
    <property type="entry name" value="Nucleic acid-binding proteins"/>
    <property type="match status" value="2"/>
</dbReference>
<dbReference type="InterPro" id="IPR011129">
    <property type="entry name" value="CSD"/>
</dbReference>
<dbReference type="PANTHER" id="PTHR46565">
    <property type="entry name" value="COLD SHOCK DOMAIN PROTEIN 2"/>
    <property type="match status" value="1"/>
</dbReference>
<dbReference type="SMART" id="SM00357">
    <property type="entry name" value="CSP"/>
    <property type="match status" value="2"/>
</dbReference>
<dbReference type="GO" id="GO:0003676">
    <property type="term" value="F:nucleic acid binding"/>
    <property type="evidence" value="ECO:0007669"/>
    <property type="project" value="InterPro"/>
</dbReference>
<dbReference type="InterPro" id="IPR012340">
    <property type="entry name" value="NA-bd_OB-fold"/>
</dbReference>
<comment type="subcellular location">
    <subcellularLocation>
        <location evidence="1">Cytoplasm</location>
    </subcellularLocation>
</comment>
<keyword evidence="5" id="KW-1185">Reference proteome</keyword>
<comment type="caution">
    <text evidence="4">The sequence shown here is derived from an EMBL/GenBank/DDBJ whole genome shotgun (WGS) entry which is preliminary data.</text>
</comment>
<name>A0A927R2E0_9ACTN</name>
<organism evidence="4 5">
    <name type="scientific">Plantactinospora soyae</name>
    <dbReference type="NCBI Taxonomy" id="1544732"/>
    <lineage>
        <taxon>Bacteria</taxon>
        <taxon>Bacillati</taxon>
        <taxon>Actinomycetota</taxon>
        <taxon>Actinomycetes</taxon>
        <taxon>Micromonosporales</taxon>
        <taxon>Micromonosporaceae</taxon>
        <taxon>Plantactinospora</taxon>
    </lineage>
</organism>
<sequence length="496" mass="56499">MPEEQAEIHQGTIVEYGVNGPWGRIRLSDETDAWFNEDIAFSAAGRIEVGEQVEVRLRYQEKSHLWEATRIRRARTAGSDGTDGALPSERAGQLSGTVRTFSPDKGFGFIGLDGRADVFVHQSHIVGQGFRYLLPGEPVEFEVEHNDAKNRLEARNVRAPAGRVRGTVKRFDHAKGWGFIKPDDGSPDVFFHHKSILAYSKAGRTTAEEGEQVEFELETPDGGRIRAIRVKRQDSRPPLLRFADMGNEADWLLRLAQKAEAEPWQHGDKPNPHSKWPVLKSYIQHTFARLEQEDRSNPGLKIVLGKDGNRPYACFNTGLVTPNQEEIFALFIGKDSGRDGRLWRLNGFHAASDNAMLGRFDRLPELAYYFDDPSVLLYDRRCELYMDIDHILDDNIGRFPEELQSRKYLARQSLEAARTQTQQRVYRNYKTAVPQFHRGSVQLLLPLCLLRPNVADLALVVSRNNMQYRGETVLTLDMAYNNARLLCRPDSEWLKP</sequence>
<dbReference type="CDD" id="cd04458">
    <property type="entry name" value="CSP_CDS"/>
    <property type="match status" value="2"/>
</dbReference>
<evidence type="ECO:0000313" key="4">
    <source>
        <dbReference type="EMBL" id="MBE1492437.1"/>
    </source>
</evidence>
<dbReference type="InterPro" id="IPR024437">
    <property type="entry name" value="DUF3825"/>
</dbReference>
<evidence type="ECO:0000259" key="3">
    <source>
        <dbReference type="PROSITE" id="PS51857"/>
    </source>
</evidence>
<dbReference type="InterPro" id="IPR019844">
    <property type="entry name" value="CSD_CS"/>
</dbReference>
<dbReference type="InterPro" id="IPR002059">
    <property type="entry name" value="CSP_DNA-bd"/>
</dbReference>
<dbReference type="PANTHER" id="PTHR46565:SF20">
    <property type="entry name" value="COLD SHOCK DOMAIN-CONTAINING PROTEIN 4"/>
    <property type="match status" value="1"/>
</dbReference>
<reference evidence="4" key="1">
    <citation type="submission" date="2020-10" db="EMBL/GenBank/DDBJ databases">
        <title>Sequencing the genomes of 1000 actinobacteria strains.</title>
        <authorList>
            <person name="Klenk H.-P."/>
        </authorList>
    </citation>
    <scope>NUCLEOTIDE SEQUENCE</scope>
    <source>
        <strain evidence="4">DSM 46832</strain>
    </source>
</reference>
<dbReference type="GO" id="GO:0005737">
    <property type="term" value="C:cytoplasm"/>
    <property type="evidence" value="ECO:0007669"/>
    <property type="project" value="UniProtKB-SubCell"/>
</dbReference>